<feature type="domain" description="TRNA-binding" evidence="19">
    <location>
        <begin position="42"/>
        <end position="153"/>
    </location>
</feature>
<keyword evidence="12" id="KW-0067">ATP-binding</keyword>
<dbReference type="AlphaFoldDB" id="A0A094PUB2"/>
<dbReference type="PANTHER" id="PTHR10947:SF0">
    <property type="entry name" value="PHENYLALANINE--TRNA LIGASE BETA SUBUNIT"/>
    <property type="match status" value="1"/>
</dbReference>
<evidence type="ECO:0000256" key="10">
    <source>
        <dbReference type="ARBA" id="ARBA00022723"/>
    </source>
</evidence>
<dbReference type="SMART" id="SM00874">
    <property type="entry name" value="B5"/>
    <property type="match status" value="1"/>
</dbReference>
<dbReference type="Gene3D" id="2.40.50.140">
    <property type="entry name" value="Nucleic acid-binding proteins"/>
    <property type="match status" value="1"/>
</dbReference>
<dbReference type="SMART" id="SM00896">
    <property type="entry name" value="FDX-ACB"/>
    <property type="match status" value="1"/>
</dbReference>
<dbReference type="SUPFAM" id="SSF54991">
    <property type="entry name" value="Anticodon-binding domain of PheRS"/>
    <property type="match status" value="1"/>
</dbReference>
<dbReference type="PROSITE" id="PS51447">
    <property type="entry name" value="FDX_ACB"/>
    <property type="match status" value="1"/>
</dbReference>
<dbReference type="Pfam" id="PF01588">
    <property type="entry name" value="tRNA_bind"/>
    <property type="match status" value="1"/>
</dbReference>
<evidence type="ECO:0000256" key="5">
    <source>
        <dbReference type="ARBA" id="ARBA00012814"/>
    </source>
</evidence>
<dbReference type="Gene3D" id="3.30.56.10">
    <property type="match status" value="2"/>
</dbReference>
<dbReference type="EMBL" id="JNSK01000175">
    <property type="protein sequence ID" value="KGA13284.1"/>
    <property type="molecule type" value="Genomic_DNA"/>
</dbReference>
<dbReference type="SUPFAM" id="SSF46955">
    <property type="entry name" value="Putative DNA-binding domain"/>
    <property type="match status" value="1"/>
</dbReference>
<dbReference type="GO" id="GO:0000287">
    <property type="term" value="F:magnesium ion binding"/>
    <property type="evidence" value="ECO:0007669"/>
    <property type="project" value="InterPro"/>
</dbReference>
<evidence type="ECO:0000256" key="18">
    <source>
        <dbReference type="ARBA" id="ARBA00049255"/>
    </source>
</evidence>
<evidence type="ECO:0000256" key="16">
    <source>
        <dbReference type="ARBA" id="ARBA00023146"/>
    </source>
</evidence>
<reference evidence="22" key="1">
    <citation type="submission" date="2014-05" db="EMBL/GenBank/DDBJ databases">
        <title>Key roles for freshwater Actinobacteria revealed by deep metagenomic sequencing.</title>
        <authorList>
            <person name="Ghai R."/>
            <person name="Mizuno C.M."/>
            <person name="Picazo A."/>
            <person name="Camacho A."/>
            <person name="Rodriguez-Valera F."/>
        </authorList>
    </citation>
    <scope>NUCLEOTIDE SEQUENCE</scope>
</reference>
<organism evidence="22">
    <name type="scientific">freshwater metagenome</name>
    <dbReference type="NCBI Taxonomy" id="449393"/>
    <lineage>
        <taxon>unclassified sequences</taxon>
        <taxon>metagenomes</taxon>
        <taxon>ecological metagenomes</taxon>
    </lineage>
</organism>
<dbReference type="GO" id="GO:0006432">
    <property type="term" value="P:phenylalanyl-tRNA aminoacylation"/>
    <property type="evidence" value="ECO:0007669"/>
    <property type="project" value="InterPro"/>
</dbReference>
<evidence type="ECO:0000256" key="15">
    <source>
        <dbReference type="ARBA" id="ARBA00022917"/>
    </source>
</evidence>
<evidence type="ECO:0000256" key="8">
    <source>
        <dbReference type="ARBA" id="ARBA00022555"/>
    </source>
</evidence>
<keyword evidence="16" id="KW-0030">Aminoacyl-tRNA synthetase</keyword>
<evidence type="ECO:0000256" key="9">
    <source>
        <dbReference type="ARBA" id="ARBA00022598"/>
    </source>
</evidence>
<keyword evidence="13" id="KW-0460">Magnesium</keyword>
<comment type="subcellular location">
    <subcellularLocation>
        <location evidence="2">Cytoplasm</location>
    </subcellularLocation>
</comment>
<dbReference type="SMART" id="SM00873">
    <property type="entry name" value="B3_4"/>
    <property type="match status" value="1"/>
</dbReference>
<dbReference type="PROSITE" id="PS50886">
    <property type="entry name" value="TRBD"/>
    <property type="match status" value="1"/>
</dbReference>
<dbReference type="InterPro" id="IPR036690">
    <property type="entry name" value="Fdx_antiC-bd_sf"/>
</dbReference>
<dbReference type="PROSITE" id="PS51483">
    <property type="entry name" value="B5"/>
    <property type="match status" value="1"/>
</dbReference>
<evidence type="ECO:0000256" key="17">
    <source>
        <dbReference type="ARBA" id="ARBA00033189"/>
    </source>
</evidence>
<dbReference type="InterPro" id="IPR041616">
    <property type="entry name" value="PheRS_beta_core"/>
</dbReference>
<keyword evidence="10" id="KW-0479">Metal-binding</keyword>
<dbReference type="Pfam" id="PF17759">
    <property type="entry name" value="tRNA_synthFbeta"/>
    <property type="match status" value="1"/>
</dbReference>
<evidence type="ECO:0000256" key="3">
    <source>
        <dbReference type="ARBA" id="ARBA00008653"/>
    </source>
</evidence>
<dbReference type="PANTHER" id="PTHR10947">
    <property type="entry name" value="PHENYLALANYL-TRNA SYNTHETASE BETA CHAIN AND LEUCINE-RICH REPEAT-CONTAINING PROTEIN 47"/>
    <property type="match status" value="1"/>
</dbReference>
<dbReference type="InterPro" id="IPR012340">
    <property type="entry name" value="NA-bd_OB-fold"/>
</dbReference>
<keyword evidence="7" id="KW-0963">Cytoplasm</keyword>
<dbReference type="InterPro" id="IPR045060">
    <property type="entry name" value="Phe-tRNA-ligase_IIc_bsu"/>
</dbReference>
<evidence type="ECO:0000256" key="7">
    <source>
        <dbReference type="ARBA" id="ARBA00022490"/>
    </source>
</evidence>
<dbReference type="SUPFAM" id="SSF55681">
    <property type="entry name" value="Class II aaRS and biotin synthetases"/>
    <property type="match status" value="1"/>
</dbReference>
<dbReference type="EC" id="6.1.1.20" evidence="5"/>
<dbReference type="Gene3D" id="3.50.40.10">
    <property type="entry name" value="Phenylalanyl-trna Synthetase, Chain B, domain 3"/>
    <property type="match status" value="1"/>
</dbReference>
<dbReference type="CDD" id="cd02796">
    <property type="entry name" value="tRNA_bind_bactPheRS"/>
    <property type="match status" value="1"/>
</dbReference>
<name>A0A094PUB2_9ZZZZ</name>
<accession>A0A094PUB2</accession>
<evidence type="ECO:0000256" key="14">
    <source>
        <dbReference type="ARBA" id="ARBA00022884"/>
    </source>
</evidence>
<dbReference type="HAMAP" id="MF_00283">
    <property type="entry name" value="Phe_tRNA_synth_beta1"/>
    <property type="match status" value="1"/>
</dbReference>
<dbReference type="Pfam" id="PF03147">
    <property type="entry name" value="FDX-ACB"/>
    <property type="match status" value="1"/>
</dbReference>
<evidence type="ECO:0000259" key="20">
    <source>
        <dbReference type="PROSITE" id="PS51447"/>
    </source>
</evidence>
<evidence type="ECO:0000256" key="1">
    <source>
        <dbReference type="ARBA" id="ARBA00001946"/>
    </source>
</evidence>
<evidence type="ECO:0000256" key="11">
    <source>
        <dbReference type="ARBA" id="ARBA00022741"/>
    </source>
</evidence>
<dbReference type="Pfam" id="PF03483">
    <property type="entry name" value="B3_4"/>
    <property type="match status" value="1"/>
</dbReference>
<dbReference type="Gene3D" id="3.30.70.380">
    <property type="entry name" value="Ferrodoxin-fold anticodon-binding domain"/>
    <property type="match status" value="1"/>
</dbReference>
<comment type="subunit">
    <text evidence="4">Tetramer of two alpha and two beta subunits.</text>
</comment>
<comment type="similarity">
    <text evidence="3">Belongs to the phenylalanyl-tRNA synthetase beta subunit family. Type 1 subfamily.</text>
</comment>
<evidence type="ECO:0000256" key="12">
    <source>
        <dbReference type="ARBA" id="ARBA00022840"/>
    </source>
</evidence>
<dbReference type="InterPro" id="IPR033714">
    <property type="entry name" value="tRNA_bind_bactPheRS"/>
</dbReference>
<sequence>MRAPLSWIKEFVEIPATITPEQISDGLIRVGFEVEEIIKQGADLTGPLVFAKVLSIEELTEFKKPVRYVGLDCGEGSTRYVICGATNFVVGDLIVAALPGAVLPGDFAIGARETYGKTSNGMICSARELGLGDDHSGIMTFPEGSVTIGEDAIAGLMINDVIFDVAVNPDRGYALSIRGLAREVAGSLNLKFTDPVDALRDLTFAETGKGVTAKIADPATASVFYLRTLTNFDPRATTPLWMRRRIEKMGMRSISLVVDVTNYVMLELGQPLHAFDKSKIKGGLTIKRAGKAQPFTTLDGQVRQLHPDDLMVCDDEQPLALAGTMGGASSEISESTTEIALEAVRFDPVCIAKNSRRHKLSSEASRRLERSVDPSLAEFASARFVQLLTQNSSAQHVATVVDGKPKYAPLLTLDPAYISRILGLEITPTKIAELLRVIGCDVDEKNFEVDPPSWRWDLLTPADLAEEVARMIGYDAIPSVLPPRPVHASLTPTQKRRRAVATMLASRGLAEVQTFPFTNQETIDFMGFVGERASTYAIANPMSEEFPLMRVHLVPGLIEVAARNISRGAKDFAIFEMGSIFRSSQKLIDGIFPEIGSRPSAQTIKEIYASVPPQGFHVAGVLVGKVENEDWQGSARSYGWQDAIAAATDILDLCHLPWSIARSEFAPWHPGRCAELIVDGKAVAHAGELHPRIIAKYGLPARSAAFAVALSALPESSRVRPTTVGTMPAALQDVALIVDEKVAAGDVAAALRAGAGPLLESITLFDRYDKLGDGKVSLAFALVFRAEDRTLTGAEITALRESAVAEAARATGATLRTA</sequence>
<comment type="caution">
    <text evidence="22">The sequence shown here is derived from an EMBL/GenBank/DDBJ whole genome shotgun (WGS) entry which is preliminary data.</text>
</comment>
<keyword evidence="9" id="KW-0436">Ligase</keyword>
<evidence type="ECO:0000256" key="6">
    <source>
        <dbReference type="ARBA" id="ARBA00017032"/>
    </source>
</evidence>
<proteinExistence type="inferred from homology"/>
<evidence type="ECO:0000256" key="2">
    <source>
        <dbReference type="ARBA" id="ARBA00004496"/>
    </source>
</evidence>
<dbReference type="GO" id="GO:0005524">
    <property type="term" value="F:ATP binding"/>
    <property type="evidence" value="ECO:0007669"/>
    <property type="project" value="UniProtKB-KW"/>
</dbReference>
<keyword evidence="15" id="KW-0648">Protein biosynthesis</keyword>
<dbReference type="InterPro" id="IPR009061">
    <property type="entry name" value="DNA-bd_dom_put_sf"/>
</dbReference>
<feature type="domain" description="FDX-ACB" evidence="20">
    <location>
        <begin position="725"/>
        <end position="816"/>
    </location>
</feature>
<dbReference type="InterPro" id="IPR004532">
    <property type="entry name" value="Phe-tRNA-ligase_IIc_bsu_bact"/>
</dbReference>
<dbReference type="InterPro" id="IPR005121">
    <property type="entry name" value="Fdx_antiC-bd"/>
</dbReference>
<dbReference type="InterPro" id="IPR002547">
    <property type="entry name" value="tRNA-bd_dom"/>
</dbReference>
<evidence type="ECO:0000256" key="4">
    <source>
        <dbReference type="ARBA" id="ARBA00011209"/>
    </source>
</evidence>
<evidence type="ECO:0000259" key="19">
    <source>
        <dbReference type="PROSITE" id="PS50886"/>
    </source>
</evidence>
<comment type="cofactor">
    <cofactor evidence="1">
        <name>Mg(2+)</name>
        <dbReference type="ChEBI" id="CHEBI:18420"/>
    </cofactor>
</comment>
<keyword evidence="14" id="KW-0694">RNA-binding</keyword>
<dbReference type="GO" id="GO:0009328">
    <property type="term" value="C:phenylalanine-tRNA ligase complex"/>
    <property type="evidence" value="ECO:0007669"/>
    <property type="project" value="TreeGrafter"/>
</dbReference>
<gene>
    <name evidence="22" type="ORF">GM50_22675</name>
</gene>
<evidence type="ECO:0000313" key="22">
    <source>
        <dbReference type="EMBL" id="KGA13284.1"/>
    </source>
</evidence>
<evidence type="ECO:0000259" key="21">
    <source>
        <dbReference type="PROSITE" id="PS51483"/>
    </source>
</evidence>
<dbReference type="GO" id="GO:0000049">
    <property type="term" value="F:tRNA binding"/>
    <property type="evidence" value="ECO:0007669"/>
    <property type="project" value="UniProtKB-KW"/>
</dbReference>
<comment type="catalytic activity">
    <reaction evidence="18">
        <text>tRNA(Phe) + L-phenylalanine + ATP = L-phenylalanyl-tRNA(Phe) + AMP + diphosphate + H(+)</text>
        <dbReference type="Rhea" id="RHEA:19413"/>
        <dbReference type="Rhea" id="RHEA-COMP:9668"/>
        <dbReference type="Rhea" id="RHEA-COMP:9699"/>
        <dbReference type="ChEBI" id="CHEBI:15378"/>
        <dbReference type="ChEBI" id="CHEBI:30616"/>
        <dbReference type="ChEBI" id="CHEBI:33019"/>
        <dbReference type="ChEBI" id="CHEBI:58095"/>
        <dbReference type="ChEBI" id="CHEBI:78442"/>
        <dbReference type="ChEBI" id="CHEBI:78531"/>
        <dbReference type="ChEBI" id="CHEBI:456215"/>
        <dbReference type="EC" id="6.1.1.20"/>
    </reaction>
</comment>
<dbReference type="CDD" id="cd00769">
    <property type="entry name" value="PheRS_beta_core"/>
    <property type="match status" value="1"/>
</dbReference>
<dbReference type="InterPro" id="IPR045864">
    <property type="entry name" value="aa-tRNA-synth_II/BPL/LPL"/>
</dbReference>
<dbReference type="Gene3D" id="3.30.930.10">
    <property type="entry name" value="Bira Bifunctional Protein, Domain 2"/>
    <property type="match status" value="1"/>
</dbReference>
<dbReference type="InterPro" id="IPR005146">
    <property type="entry name" value="B3/B4_tRNA-bd"/>
</dbReference>
<keyword evidence="8" id="KW-0820">tRNA-binding</keyword>
<dbReference type="SUPFAM" id="SSF50249">
    <property type="entry name" value="Nucleic acid-binding proteins"/>
    <property type="match status" value="1"/>
</dbReference>
<dbReference type="InterPro" id="IPR005147">
    <property type="entry name" value="tRNA_synthase_B5-dom"/>
</dbReference>
<dbReference type="SUPFAM" id="SSF56037">
    <property type="entry name" value="PheT/TilS domain"/>
    <property type="match status" value="1"/>
</dbReference>
<dbReference type="NCBIfam" id="TIGR00472">
    <property type="entry name" value="pheT_bact"/>
    <property type="match status" value="1"/>
</dbReference>
<feature type="domain" description="B5" evidence="21">
    <location>
        <begin position="406"/>
        <end position="479"/>
    </location>
</feature>
<keyword evidence="11" id="KW-0547">Nucleotide-binding</keyword>
<evidence type="ECO:0000256" key="13">
    <source>
        <dbReference type="ARBA" id="ARBA00022842"/>
    </source>
</evidence>
<dbReference type="GO" id="GO:0004826">
    <property type="term" value="F:phenylalanine-tRNA ligase activity"/>
    <property type="evidence" value="ECO:0007669"/>
    <property type="project" value="UniProtKB-EC"/>
</dbReference>
<dbReference type="InterPro" id="IPR020825">
    <property type="entry name" value="Phe-tRNA_synthase-like_B3/B4"/>
</dbReference>
<protein>
    <recommendedName>
        <fullName evidence="6">Phenylalanine--tRNA ligase beta subunit</fullName>
        <ecNumber evidence="5">6.1.1.20</ecNumber>
    </recommendedName>
    <alternativeName>
        <fullName evidence="17">Phenylalanyl-tRNA synthetase beta subunit</fullName>
    </alternativeName>
</protein>
<dbReference type="Pfam" id="PF03484">
    <property type="entry name" value="B5"/>
    <property type="match status" value="1"/>
</dbReference>